<organism evidence="3 4">
    <name type="scientific">Silvimonas iriomotensis</name>
    <dbReference type="NCBI Taxonomy" id="449662"/>
    <lineage>
        <taxon>Bacteria</taxon>
        <taxon>Pseudomonadati</taxon>
        <taxon>Pseudomonadota</taxon>
        <taxon>Betaproteobacteria</taxon>
        <taxon>Neisseriales</taxon>
        <taxon>Chitinibacteraceae</taxon>
        <taxon>Silvimonas</taxon>
    </lineage>
</organism>
<gene>
    <name evidence="3" type="ORF">GCM10010970_40570</name>
</gene>
<reference evidence="4" key="1">
    <citation type="journal article" date="2019" name="Int. J. Syst. Evol. Microbiol.">
        <title>The Global Catalogue of Microorganisms (GCM) 10K type strain sequencing project: providing services to taxonomists for standard genome sequencing and annotation.</title>
        <authorList>
            <consortium name="The Broad Institute Genomics Platform"/>
            <consortium name="The Broad Institute Genome Sequencing Center for Infectious Disease"/>
            <person name="Wu L."/>
            <person name="Ma J."/>
        </authorList>
    </citation>
    <scope>NUCLEOTIDE SEQUENCE [LARGE SCALE GENOMIC DNA]</scope>
    <source>
        <strain evidence="4">CGMCC 1.8859</strain>
    </source>
</reference>
<proteinExistence type="predicted"/>
<evidence type="ECO:0000313" key="4">
    <source>
        <dbReference type="Proteomes" id="UP000637267"/>
    </source>
</evidence>
<dbReference type="InterPro" id="IPR036249">
    <property type="entry name" value="Thioredoxin-like_sf"/>
</dbReference>
<keyword evidence="4" id="KW-1185">Reference proteome</keyword>
<dbReference type="InterPro" id="IPR025392">
    <property type="entry name" value="DUF4124"/>
</dbReference>
<comment type="caution">
    <text evidence="3">The sequence shown here is derived from an EMBL/GenBank/DDBJ whole genome shotgun (WGS) entry which is preliminary data.</text>
</comment>
<dbReference type="Pfam" id="PF13511">
    <property type="entry name" value="DUF4124"/>
    <property type="match status" value="1"/>
</dbReference>
<dbReference type="SUPFAM" id="SSF52833">
    <property type="entry name" value="Thioredoxin-like"/>
    <property type="match status" value="1"/>
</dbReference>
<sequence>MALAGLLAVGLSAQAASVYQWRDDNGNLHYSDRPIFPQATLRAIKANVTDGRSASAVAAAKSGIRLYVIDNCPPCTAARELLDSNKVPYELHSITGSQQEVLGFYKLTGDTNSPLPVLAVGGDVYKGWDLSLWQAVLDKAGYHVAPAPR</sequence>
<accession>A0ABQ2PES1</accession>
<dbReference type="EMBL" id="BMLX01000009">
    <property type="protein sequence ID" value="GGP24057.1"/>
    <property type="molecule type" value="Genomic_DNA"/>
</dbReference>
<dbReference type="Proteomes" id="UP000637267">
    <property type="component" value="Unassembled WGS sequence"/>
</dbReference>
<dbReference type="InterPro" id="IPR002109">
    <property type="entry name" value="Glutaredoxin"/>
</dbReference>
<name>A0ABQ2PES1_9NEIS</name>
<dbReference type="Pfam" id="PF00462">
    <property type="entry name" value="Glutaredoxin"/>
    <property type="match status" value="1"/>
</dbReference>
<evidence type="ECO:0008006" key="5">
    <source>
        <dbReference type="Google" id="ProtNLM"/>
    </source>
</evidence>
<feature type="domain" description="Glutaredoxin" evidence="1">
    <location>
        <begin position="65"/>
        <end position="123"/>
    </location>
</feature>
<evidence type="ECO:0000313" key="3">
    <source>
        <dbReference type="EMBL" id="GGP24057.1"/>
    </source>
</evidence>
<evidence type="ECO:0000259" key="1">
    <source>
        <dbReference type="Pfam" id="PF00462"/>
    </source>
</evidence>
<evidence type="ECO:0000259" key="2">
    <source>
        <dbReference type="Pfam" id="PF13511"/>
    </source>
</evidence>
<dbReference type="PROSITE" id="PS51354">
    <property type="entry name" value="GLUTAREDOXIN_2"/>
    <property type="match status" value="1"/>
</dbReference>
<feature type="domain" description="DUF4124" evidence="2">
    <location>
        <begin position="6"/>
        <end position="60"/>
    </location>
</feature>
<protein>
    <recommendedName>
        <fullName evidence="5">Glutaredoxin family protein</fullName>
    </recommendedName>
</protein>
<dbReference type="Gene3D" id="3.40.30.10">
    <property type="entry name" value="Glutaredoxin"/>
    <property type="match status" value="1"/>
</dbReference>
<dbReference type="CDD" id="cd02976">
    <property type="entry name" value="NrdH"/>
    <property type="match status" value="1"/>
</dbReference>